<feature type="transmembrane region" description="Helical" evidence="1">
    <location>
        <begin position="131"/>
        <end position="153"/>
    </location>
</feature>
<evidence type="ECO:0000313" key="2">
    <source>
        <dbReference type="EMBL" id="CAF9925056.1"/>
    </source>
</evidence>
<accession>A0A8H3FPV8</accession>
<keyword evidence="3" id="KW-1185">Reference proteome</keyword>
<gene>
    <name evidence="2" type="ORF">IMSHALPRED_006364</name>
</gene>
<organism evidence="2 3">
    <name type="scientific">Imshaugia aleurites</name>
    <dbReference type="NCBI Taxonomy" id="172621"/>
    <lineage>
        <taxon>Eukaryota</taxon>
        <taxon>Fungi</taxon>
        <taxon>Dikarya</taxon>
        <taxon>Ascomycota</taxon>
        <taxon>Pezizomycotina</taxon>
        <taxon>Lecanoromycetes</taxon>
        <taxon>OSLEUM clade</taxon>
        <taxon>Lecanoromycetidae</taxon>
        <taxon>Lecanorales</taxon>
        <taxon>Lecanorineae</taxon>
        <taxon>Parmeliaceae</taxon>
        <taxon>Imshaugia</taxon>
    </lineage>
</organism>
<comment type="caution">
    <text evidence="2">The sequence shown here is derived from an EMBL/GenBank/DDBJ whole genome shotgun (WGS) entry which is preliminary data.</text>
</comment>
<dbReference type="AlphaFoldDB" id="A0A8H3FPV8"/>
<dbReference type="EMBL" id="CAJPDT010000038">
    <property type="protein sequence ID" value="CAF9925056.1"/>
    <property type="molecule type" value="Genomic_DNA"/>
</dbReference>
<proteinExistence type="predicted"/>
<evidence type="ECO:0000256" key="1">
    <source>
        <dbReference type="SAM" id="Phobius"/>
    </source>
</evidence>
<keyword evidence="1" id="KW-0812">Transmembrane</keyword>
<sequence>MTHQKLSELDQDPSLEGRTQKFALASVAALFIHFSGHQSPSQILAKLVSVGELGFEDLFSHSEDHSSGFKIKRTSIDQEREDRNFLTNLIIAVISALLVTLDSASLLFEILNAALPSLALNANLSAFGRALWSNFVVAICICPFLLTVFVSWIPVMNFWGMRQDLPPAQKSQRFFDFTTEDEIPRVTDLVARLDKCEESLREIGLEQAAVKELLAKLRSEGDSDTPTSE</sequence>
<keyword evidence="1" id="KW-1133">Transmembrane helix</keyword>
<protein>
    <submittedName>
        <fullName evidence="2">Uncharacterized protein</fullName>
    </submittedName>
</protein>
<keyword evidence="1" id="KW-0472">Membrane</keyword>
<dbReference type="Proteomes" id="UP000664534">
    <property type="component" value="Unassembled WGS sequence"/>
</dbReference>
<name>A0A8H3FPV8_9LECA</name>
<evidence type="ECO:0000313" key="3">
    <source>
        <dbReference type="Proteomes" id="UP000664534"/>
    </source>
</evidence>
<feature type="transmembrane region" description="Helical" evidence="1">
    <location>
        <begin position="85"/>
        <end position="111"/>
    </location>
</feature>
<reference evidence="2" key="1">
    <citation type="submission" date="2021-03" db="EMBL/GenBank/DDBJ databases">
        <authorList>
            <person name="Tagirdzhanova G."/>
        </authorList>
    </citation>
    <scope>NUCLEOTIDE SEQUENCE</scope>
</reference>